<accession>A0A369URY3</accession>
<name>A0A369URY3_9GAMM</name>
<dbReference type="Pfam" id="PF13699">
    <property type="entry name" value="eCIS_core"/>
    <property type="match status" value="1"/>
</dbReference>
<dbReference type="Proteomes" id="UP000253782">
    <property type="component" value="Unassembled WGS sequence"/>
</dbReference>
<proteinExistence type="predicted"/>
<evidence type="ECO:0000313" key="4">
    <source>
        <dbReference type="Proteomes" id="UP000253782"/>
    </source>
</evidence>
<dbReference type="RefSeq" id="WP_114843462.1">
    <property type="nucleotide sequence ID" value="NZ_JBHSPE010000001.1"/>
</dbReference>
<dbReference type="InterPro" id="IPR025295">
    <property type="entry name" value="eCIS_core_dom"/>
</dbReference>
<organism evidence="3 4">
    <name type="scientific">Dyella tabacisoli</name>
    <dbReference type="NCBI Taxonomy" id="2282381"/>
    <lineage>
        <taxon>Bacteria</taxon>
        <taxon>Pseudomonadati</taxon>
        <taxon>Pseudomonadota</taxon>
        <taxon>Gammaproteobacteria</taxon>
        <taxon>Lysobacterales</taxon>
        <taxon>Rhodanobacteraceae</taxon>
        <taxon>Dyella</taxon>
    </lineage>
</organism>
<evidence type="ECO:0000259" key="2">
    <source>
        <dbReference type="Pfam" id="PF13699"/>
    </source>
</evidence>
<comment type="caution">
    <text evidence="3">The sequence shown here is derived from an EMBL/GenBank/DDBJ whole genome shotgun (WGS) entry which is preliminary data.</text>
</comment>
<feature type="region of interest" description="Disordered" evidence="1">
    <location>
        <begin position="591"/>
        <end position="614"/>
    </location>
</feature>
<dbReference type="EMBL" id="QQAH01000001">
    <property type="protein sequence ID" value="RDD83073.1"/>
    <property type="molecule type" value="Genomic_DNA"/>
</dbReference>
<gene>
    <name evidence="3" type="ORF">DVJ77_00140</name>
</gene>
<sequence length="1046" mass="112721">MTSHFHQLGASLRSWLAHRYDSSAMVEPSAADTAQLGGADAFVASAGNLAAARHLSGTREPDSASAKPGLDNADLPPPLRIGMPGGLHEREAERMARASFNVDRGNTAHDMPGAPTPVGKADTVQHLPTLASAERLRSPALYGTPSGGQALDPRQREPLQRALGHRLPDVSLADVRIHDDAHAHEAAQALDARAFTRGQNIFFGADRYSPDTHSGRRLLLHELTHTLQQRGQADPLIQADFLKDFAGRQDVPIAGTTVQPPGTVRVKTYDGTWVFAPYGIYSPGDVPVQFQDRIMESGKAFQWRNPGASLGAAVDAEMQRMENKGELTVRDMRVLSESAGAKMNIRVAMARVGDDYRFVGYDMSVIFGATDPGTGSVTNGFVETEKGTTGGVGRSLFVDRVVRALSSGIPTMQLEVYTTQRTGDFHAQIWETIGRPGVPNEGDKYSIDTREMLRIALTWSDALTVEQRGELVRLATAEVAPTPQQVQAALATSEVGSGGNAPGGFSPGALEAMQGLAREVNANLRKAVELERYEQLSDPDTIDRVIAENGGYATVGGRLYRVQREGAQTRYSELHPIAIRTLVAPGESITQGPAPAAKDVDALNTPAPPEAKQESVVQAKEGDVIVVPFTTFIEARDAGTGRVLFGIQENQRWYRLEAGEGKRLQFDPRTGEQLIPTGMVSPTGQPLLARTWDPEPYTPAQMRPSGVAQGAVAAGGIFVVLNELLGPIGAGLQLQRGNIARGHAEISFWNALGANPRTGVWDGIDRKPAAEGQKPDTAVFGHMFYPYVADIDADSLRPNIAMRIGTYTEFQSLLAVGKSLGAIQETDGKFFAVANHMSAEAVIRYDITEAVNQARLSTLARAESDLRNELATMPAEQRGGKMFTMKAGAAIYRSEQGSQFIRNAAGQMGPSPMVREVGRRTSNIIQYLWTGYAGTRVQVAPANADAYRAAAYAQYPVYRPIDDVWKEVKDSGRSVSPGALPGWSEDPLNAFRAGPGEGKTTGFGTTDYVRDPDNRGQWTIATGELKTFWVSAADLTHVDDKQLPGD</sequence>
<protein>
    <submittedName>
        <fullName evidence="3">DUF4157 domain-containing protein</fullName>
    </submittedName>
</protein>
<keyword evidence="4" id="KW-1185">Reference proteome</keyword>
<evidence type="ECO:0000313" key="3">
    <source>
        <dbReference type="EMBL" id="RDD83073.1"/>
    </source>
</evidence>
<feature type="region of interest" description="Disordered" evidence="1">
    <location>
        <begin position="54"/>
        <end position="85"/>
    </location>
</feature>
<evidence type="ECO:0000256" key="1">
    <source>
        <dbReference type="SAM" id="MobiDB-lite"/>
    </source>
</evidence>
<feature type="domain" description="eCIS core" evidence="2">
    <location>
        <begin position="154"/>
        <end position="232"/>
    </location>
</feature>
<reference evidence="3 4" key="1">
    <citation type="submission" date="2018-07" db="EMBL/GenBank/DDBJ databases">
        <title>Dyella tabacisoli L4-6T, whole genome shotgun sequence.</title>
        <authorList>
            <person name="Zhou X.-K."/>
            <person name="Li W.-J."/>
            <person name="Duan Y.-Q."/>
        </authorList>
    </citation>
    <scope>NUCLEOTIDE SEQUENCE [LARGE SCALE GENOMIC DNA]</scope>
    <source>
        <strain evidence="3 4">L4-6</strain>
    </source>
</reference>
<dbReference type="AlphaFoldDB" id="A0A369URY3"/>